<accession>A0A2H4YG40</accession>
<keyword evidence="2" id="KW-1185">Reference proteome</keyword>
<protein>
    <submittedName>
        <fullName evidence="1">Uncharacterized protein</fullName>
    </submittedName>
</protein>
<proteinExistence type="predicted"/>
<name>A0A2H4YG40_9CAUD</name>
<dbReference type="EMBL" id="MG250484">
    <property type="protein sequence ID" value="AUE22906.1"/>
    <property type="molecule type" value="Genomic_DNA"/>
</dbReference>
<dbReference type="Proteomes" id="UP000240395">
    <property type="component" value="Segment"/>
</dbReference>
<sequence length="107" mass="12445">MKIKYKIKKKEFHAEVMSLGDDEGSYCGWGRFIETDNQKLINFFNEYLFIEHENFGGSALCIGRYSDVADYYWEYGQTPNNLAKCFDSIIKEAITNTGMYKGFGNEF</sequence>
<evidence type="ECO:0000313" key="2">
    <source>
        <dbReference type="Proteomes" id="UP000240395"/>
    </source>
</evidence>
<organism evidence="1 2">
    <name type="scientific">Citrobacter phage CF1 ERZ-2017</name>
    <dbReference type="NCBI Taxonomy" id="2267236"/>
    <lineage>
        <taxon>Viruses</taxon>
        <taxon>Duplodnaviria</taxon>
        <taxon>Heunggongvirae</taxon>
        <taxon>Uroviricota</taxon>
        <taxon>Caudoviricetes</taxon>
        <taxon>Pantevenvirales</taxon>
        <taxon>Straboviridae</taxon>
        <taxon>Tevenvirinae</taxon>
        <taxon>Moonvirus</taxon>
        <taxon>Moonvirus cf1</taxon>
    </lineage>
</organism>
<evidence type="ECO:0000313" key="1">
    <source>
        <dbReference type="EMBL" id="AUE22906.1"/>
    </source>
</evidence>
<reference evidence="1 2" key="1">
    <citation type="submission" date="2017-10" db="EMBL/GenBank/DDBJ databases">
        <title>Antibacterial composition for extension of chilled fish shelf life and decreasing of risk of food-borne infections, bacteriophage strains for its preparation.</title>
        <authorList>
            <person name="Zulkarneev E.R."/>
            <person name="Aleshkin A.V."/>
            <person name="Rubalsky O.V."/>
            <person name="Kiseleva I.A."/>
            <person name="Rubalskii E.O."/>
            <person name="Lebedev S.N."/>
        </authorList>
    </citation>
    <scope>NUCLEOTIDE SEQUENCE [LARGE SCALE GENOMIC DNA]</scope>
</reference>
<gene>
    <name evidence="1" type="ORF">Cf1_00033</name>
</gene>